<dbReference type="PANTHER" id="PTHR45266">
    <property type="entry name" value="OXALOACETATE DECARBOXYLASE ALPHA CHAIN"/>
    <property type="match status" value="1"/>
</dbReference>
<dbReference type="Pfam" id="PF00364">
    <property type="entry name" value="Biotin_lipoyl"/>
    <property type="match status" value="1"/>
</dbReference>
<protein>
    <submittedName>
        <fullName evidence="3">Biotin/lipoyl attachment domain-containing protein</fullName>
    </submittedName>
</protein>
<dbReference type="RefSeq" id="WP_015948631.1">
    <property type="nucleotide sequence ID" value="NC_011768.1"/>
</dbReference>
<accession>B8FCG4</accession>
<dbReference type="eggNOG" id="COG4770">
    <property type="taxonomic scope" value="Bacteria"/>
</dbReference>
<proteinExistence type="predicted"/>
<dbReference type="PANTHER" id="PTHR45266:SF3">
    <property type="entry name" value="OXALOACETATE DECARBOXYLASE ALPHA CHAIN"/>
    <property type="match status" value="1"/>
</dbReference>
<evidence type="ECO:0000313" key="3">
    <source>
        <dbReference type="EMBL" id="ACL05582.1"/>
    </source>
</evidence>
<dbReference type="InterPro" id="IPR001882">
    <property type="entry name" value="Biotin_BS"/>
</dbReference>
<evidence type="ECO:0000313" key="4">
    <source>
        <dbReference type="Proteomes" id="UP000000739"/>
    </source>
</evidence>
<dbReference type="CDD" id="cd06850">
    <property type="entry name" value="biotinyl_domain"/>
    <property type="match status" value="1"/>
</dbReference>
<dbReference type="Gene3D" id="2.40.50.100">
    <property type="match status" value="1"/>
</dbReference>
<name>B8FCG4_DESAL</name>
<gene>
    <name evidence="3" type="ordered locus">Dalk_3896</name>
</gene>
<dbReference type="InterPro" id="IPR011053">
    <property type="entry name" value="Single_hybrid_motif"/>
</dbReference>
<dbReference type="InterPro" id="IPR050709">
    <property type="entry name" value="Biotin_Carboxyl_Carrier/Decarb"/>
</dbReference>
<dbReference type="PROSITE" id="PS50968">
    <property type="entry name" value="BIOTINYL_LIPOYL"/>
    <property type="match status" value="1"/>
</dbReference>
<reference evidence="3 4" key="1">
    <citation type="journal article" date="2012" name="Environ. Microbiol.">
        <title>The genome sequence of Desulfatibacillum alkenivorans AK-01: a blueprint for anaerobic alkane oxidation.</title>
        <authorList>
            <person name="Callaghan A.V."/>
            <person name="Morris B.E."/>
            <person name="Pereira I.A."/>
            <person name="McInerney M.J."/>
            <person name="Austin R.N."/>
            <person name="Groves J.T."/>
            <person name="Kukor J.J."/>
            <person name="Suflita J.M."/>
            <person name="Young L.Y."/>
            <person name="Zylstra G.J."/>
            <person name="Wawrik B."/>
        </authorList>
    </citation>
    <scope>NUCLEOTIDE SEQUENCE [LARGE SCALE GENOMIC DNA]</scope>
    <source>
        <strain evidence="3 4">AK-01</strain>
    </source>
</reference>
<evidence type="ECO:0000256" key="1">
    <source>
        <dbReference type="ARBA" id="ARBA00023267"/>
    </source>
</evidence>
<keyword evidence="4" id="KW-1185">Reference proteome</keyword>
<dbReference type="FunFam" id="2.40.50.100:FF:000003">
    <property type="entry name" value="Acetyl-CoA carboxylase biotin carboxyl carrier protein"/>
    <property type="match status" value="1"/>
</dbReference>
<dbReference type="AlphaFoldDB" id="B8FCG4"/>
<evidence type="ECO:0000259" key="2">
    <source>
        <dbReference type="PROSITE" id="PS50968"/>
    </source>
</evidence>
<keyword evidence="1" id="KW-0092">Biotin</keyword>
<sequence>MSEVAAPMPGTIVQILVKEGDQVSEDQDVMILEAMKMENPIAAPAGGAVASITVKEGDKVDAGQVLMTIE</sequence>
<organism evidence="3 4">
    <name type="scientific">Desulfatibacillum aliphaticivorans</name>
    <dbReference type="NCBI Taxonomy" id="218208"/>
    <lineage>
        <taxon>Bacteria</taxon>
        <taxon>Pseudomonadati</taxon>
        <taxon>Thermodesulfobacteriota</taxon>
        <taxon>Desulfobacteria</taxon>
        <taxon>Desulfobacterales</taxon>
        <taxon>Desulfatibacillaceae</taxon>
        <taxon>Desulfatibacillum</taxon>
    </lineage>
</organism>
<dbReference type="InterPro" id="IPR000089">
    <property type="entry name" value="Biotin_lipoyl"/>
</dbReference>
<dbReference type="HOGENOM" id="CLU_016733_9_1_7"/>
<dbReference type="PROSITE" id="PS00188">
    <property type="entry name" value="BIOTIN"/>
    <property type="match status" value="1"/>
</dbReference>
<dbReference type="SUPFAM" id="SSF51230">
    <property type="entry name" value="Single hybrid motif"/>
    <property type="match status" value="1"/>
</dbReference>
<dbReference type="KEGG" id="dal:Dalk_3896"/>
<dbReference type="EMBL" id="CP001322">
    <property type="protein sequence ID" value="ACL05582.1"/>
    <property type="molecule type" value="Genomic_DNA"/>
</dbReference>
<dbReference type="Proteomes" id="UP000000739">
    <property type="component" value="Chromosome"/>
</dbReference>
<feature type="domain" description="Lipoyl-binding" evidence="2">
    <location>
        <begin position="1"/>
        <end position="70"/>
    </location>
</feature>